<dbReference type="Pfam" id="PF09495">
    <property type="entry name" value="DUF2462"/>
    <property type="match status" value="1"/>
</dbReference>
<keyword evidence="4" id="KW-1185">Reference proteome</keyword>
<evidence type="ECO:0000313" key="3">
    <source>
        <dbReference type="EMBL" id="ETW81817.1"/>
    </source>
</evidence>
<dbReference type="eggNOG" id="ENOG502SEA1">
    <property type="taxonomic scope" value="Eukaryota"/>
</dbReference>
<dbReference type="OrthoDB" id="5239630at2759"/>
<dbReference type="RefSeq" id="XP_009546418.1">
    <property type="nucleotide sequence ID" value="XM_009548123.1"/>
</dbReference>
<proteinExistence type="inferred from homology"/>
<dbReference type="KEGG" id="hir:HETIRDRAFT_317149"/>
<protein>
    <submittedName>
        <fullName evidence="3">Uncharacterized protein</fullName>
    </submittedName>
</protein>
<evidence type="ECO:0000313" key="4">
    <source>
        <dbReference type="Proteomes" id="UP000030671"/>
    </source>
</evidence>
<dbReference type="Proteomes" id="UP000030671">
    <property type="component" value="Unassembled WGS sequence"/>
</dbReference>
<name>W4K7M3_HETIT</name>
<reference evidence="3 4" key="1">
    <citation type="journal article" date="2012" name="New Phytol.">
        <title>Insight into trade-off between wood decay and parasitism from the genome of a fungal forest pathogen.</title>
        <authorList>
            <person name="Olson A."/>
            <person name="Aerts A."/>
            <person name="Asiegbu F."/>
            <person name="Belbahri L."/>
            <person name="Bouzid O."/>
            <person name="Broberg A."/>
            <person name="Canback B."/>
            <person name="Coutinho P.M."/>
            <person name="Cullen D."/>
            <person name="Dalman K."/>
            <person name="Deflorio G."/>
            <person name="van Diepen L.T."/>
            <person name="Dunand C."/>
            <person name="Duplessis S."/>
            <person name="Durling M."/>
            <person name="Gonthier P."/>
            <person name="Grimwood J."/>
            <person name="Fossdal C.G."/>
            <person name="Hansson D."/>
            <person name="Henrissat B."/>
            <person name="Hietala A."/>
            <person name="Himmelstrand K."/>
            <person name="Hoffmeister D."/>
            <person name="Hogberg N."/>
            <person name="James T.Y."/>
            <person name="Karlsson M."/>
            <person name="Kohler A."/>
            <person name="Kues U."/>
            <person name="Lee Y.H."/>
            <person name="Lin Y.C."/>
            <person name="Lind M."/>
            <person name="Lindquist E."/>
            <person name="Lombard V."/>
            <person name="Lucas S."/>
            <person name="Lunden K."/>
            <person name="Morin E."/>
            <person name="Murat C."/>
            <person name="Park J."/>
            <person name="Raffaello T."/>
            <person name="Rouze P."/>
            <person name="Salamov A."/>
            <person name="Schmutz J."/>
            <person name="Solheim H."/>
            <person name="Stahlberg J."/>
            <person name="Velez H."/>
            <person name="de Vries R.P."/>
            <person name="Wiebenga A."/>
            <person name="Woodward S."/>
            <person name="Yakovlev I."/>
            <person name="Garbelotto M."/>
            <person name="Martin F."/>
            <person name="Grigoriev I.V."/>
            <person name="Stenlid J."/>
        </authorList>
    </citation>
    <scope>NUCLEOTIDE SEQUENCE [LARGE SCALE GENOMIC DNA]</scope>
    <source>
        <strain evidence="3 4">TC 32-1</strain>
    </source>
</reference>
<dbReference type="EMBL" id="KI925458">
    <property type="protein sequence ID" value="ETW81817.1"/>
    <property type="molecule type" value="Genomic_DNA"/>
</dbReference>
<organism evidence="3 4">
    <name type="scientific">Heterobasidion irregulare (strain TC 32-1)</name>
    <dbReference type="NCBI Taxonomy" id="747525"/>
    <lineage>
        <taxon>Eukaryota</taxon>
        <taxon>Fungi</taxon>
        <taxon>Dikarya</taxon>
        <taxon>Basidiomycota</taxon>
        <taxon>Agaricomycotina</taxon>
        <taxon>Agaricomycetes</taxon>
        <taxon>Russulales</taxon>
        <taxon>Bondarzewiaceae</taxon>
        <taxon>Heterobasidion</taxon>
        <taxon>Heterobasidion annosum species complex</taxon>
    </lineage>
</organism>
<dbReference type="HOGENOM" id="CLU_157438_1_0_1"/>
<accession>W4K7M3</accession>
<dbReference type="STRING" id="747525.W4K7M3"/>
<dbReference type="PANTHER" id="PTHR16967:SF1">
    <property type="entry name" value="LEYDIG CELL TUMOR 10 KDA PROTEIN HOMOLOG"/>
    <property type="match status" value="1"/>
</dbReference>
<evidence type="ECO:0000256" key="1">
    <source>
        <dbReference type="ARBA" id="ARBA00006802"/>
    </source>
</evidence>
<dbReference type="AlphaFoldDB" id="W4K7M3"/>
<dbReference type="PANTHER" id="PTHR16967">
    <property type="entry name" value="LEYDIG CELL TUMOR 10 KDA PROTEIN HOMOLOG"/>
    <property type="match status" value="1"/>
</dbReference>
<gene>
    <name evidence="3" type="ORF">HETIRDRAFT_317149</name>
</gene>
<evidence type="ECO:0000256" key="2">
    <source>
        <dbReference type="SAM" id="MobiDB-lite"/>
    </source>
</evidence>
<dbReference type="InterPro" id="IPR019034">
    <property type="entry name" value="UPF0390"/>
</dbReference>
<dbReference type="InParanoid" id="W4K7M3"/>
<comment type="similarity">
    <text evidence="1">Belongs to the UPF0390 family.</text>
</comment>
<dbReference type="GeneID" id="20670395"/>
<feature type="region of interest" description="Disordered" evidence="2">
    <location>
        <begin position="1"/>
        <end position="35"/>
    </location>
</feature>
<sequence length="81" mass="8706">MVQGKTKGLQAKTANPRHAHKAAANMKKGRRDVAPKKTVLVKQAVMHKSLSAKINKSVEQQMVNAASSGKLTIMKNLVSEG</sequence>